<gene>
    <name evidence="1" type="ORF">AA0113_g14</name>
</gene>
<name>A0A4Q4SS31_9PLEO</name>
<accession>A0A4Q4SS31</accession>
<sequence length="148" mass="15508">MFRQSEGRQRPLVDGAVIGDDELSLRQRMGPGVPATAASTRAARVNVSSRAENTYAVSPTTLLARCGCGLIVRCCASCRCPRSHYGVEGWAGAVAACFLEASATAATPNAGKTGFLPTIALLICAALAQSHRYTSSRIATTFRSQSVN</sequence>
<reference evidence="2" key="1">
    <citation type="journal article" date="2019" name="bioRxiv">
        <title>Genomics, evolutionary history and diagnostics of the Alternaria alternata species group including apple and Asian pear pathotypes.</title>
        <authorList>
            <person name="Armitage A.D."/>
            <person name="Cockerton H.M."/>
            <person name="Sreenivasaprasad S."/>
            <person name="Woodhall J.W."/>
            <person name="Lane C.R."/>
            <person name="Harrison R.J."/>
            <person name="Clarkson J.P."/>
        </authorList>
    </citation>
    <scope>NUCLEOTIDE SEQUENCE [LARGE SCALE GENOMIC DNA]</scope>
    <source>
        <strain evidence="2">RGR 97.0016</strain>
    </source>
</reference>
<dbReference type="AlphaFoldDB" id="A0A4Q4SS31"/>
<keyword evidence="2" id="KW-1185">Reference proteome</keyword>
<comment type="caution">
    <text evidence="1">The sequence shown here is derived from an EMBL/GenBank/DDBJ whole genome shotgun (WGS) entry which is preliminary data.</text>
</comment>
<dbReference type="Proteomes" id="UP000293823">
    <property type="component" value="Unassembled WGS sequence"/>
</dbReference>
<dbReference type="EMBL" id="PEJP01000001">
    <property type="protein sequence ID" value="RYO73401.1"/>
    <property type="molecule type" value="Genomic_DNA"/>
</dbReference>
<organism evidence="1 2">
    <name type="scientific">Alternaria arborescens</name>
    <dbReference type="NCBI Taxonomy" id="156630"/>
    <lineage>
        <taxon>Eukaryota</taxon>
        <taxon>Fungi</taxon>
        <taxon>Dikarya</taxon>
        <taxon>Ascomycota</taxon>
        <taxon>Pezizomycotina</taxon>
        <taxon>Dothideomycetes</taxon>
        <taxon>Pleosporomycetidae</taxon>
        <taxon>Pleosporales</taxon>
        <taxon>Pleosporineae</taxon>
        <taxon>Pleosporaceae</taxon>
        <taxon>Alternaria</taxon>
        <taxon>Alternaria sect. Alternaria</taxon>
    </lineage>
</organism>
<evidence type="ECO:0000313" key="2">
    <source>
        <dbReference type="Proteomes" id="UP000293823"/>
    </source>
</evidence>
<evidence type="ECO:0000313" key="1">
    <source>
        <dbReference type="EMBL" id="RYO73401.1"/>
    </source>
</evidence>
<proteinExistence type="predicted"/>
<protein>
    <submittedName>
        <fullName evidence="1">Uncharacterized protein</fullName>
    </submittedName>
</protein>